<dbReference type="Pfam" id="PF11717">
    <property type="entry name" value="Tudor-knot"/>
    <property type="match status" value="1"/>
</dbReference>
<dbReference type="Proteomes" id="UP000663881">
    <property type="component" value="Unassembled WGS sequence"/>
</dbReference>
<sequence>MVQKMPIVTEPVQNKLTETPLEPIGPLDTKVMQYLPKMAEGCRVPVFMDDQQAFIPAEIVSIREHAGVREFYIHYVNYNR</sequence>
<proteinExistence type="predicted"/>
<accession>A0A820E4R1</accession>
<name>A0A820E4R1_9BILA</name>
<dbReference type="SUPFAM" id="SSF54160">
    <property type="entry name" value="Chromo domain-like"/>
    <property type="match status" value="1"/>
</dbReference>
<dbReference type="AlphaFoldDB" id="A0A820E4R1"/>
<dbReference type="EMBL" id="CAJOAY010011814">
    <property type="protein sequence ID" value="CAF4242639.1"/>
    <property type="molecule type" value="Genomic_DNA"/>
</dbReference>
<evidence type="ECO:0000313" key="2">
    <source>
        <dbReference type="EMBL" id="CAF4242639.1"/>
    </source>
</evidence>
<evidence type="ECO:0000313" key="3">
    <source>
        <dbReference type="Proteomes" id="UP000663881"/>
    </source>
</evidence>
<dbReference type="Gene3D" id="2.30.30.140">
    <property type="match status" value="1"/>
</dbReference>
<protein>
    <recommendedName>
        <fullName evidence="1">Tudor-knot domain-containing protein</fullName>
    </recommendedName>
</protein>
<feature type="domain" description="Tudor-knot" evidence="1">
    <location>
        <begin position="40"/>
        <end position="80"/>
    </location>
</feature>
<dbReference type="InterPro" id="IPR016197">
    <property type="entry name" value="Chromo-like_dom_sf"/>
</dbReference>
<evidence type="ECO:0000259" key="1">
    <source>
        <dbReference type="Pfam" id="PF11717"/>
    </source>
</evidence>
<organism evidence="2 3">
    <name type="scientific">Adineta steineri</name>
    <dbReference type="NCBI Taxonomy" id="433720"/>
    <lineage>
        <taxon>Eukaryota</taxon>
        <taxon>Metazoa</taxon>
        <taxon>Spiralia</taxon>
        <taxon>Gnathifera</taxon>
        <taxon>Rotifera</taxon>
        <taxon>Eurotatoria</taxon>
        <taxon>Bdelloidea</taxon>
        <taxon>Adinetida</taxon>
        <taxon>Adinetidae</taxon>
        <taxon>Adineta</taxon>
    </lineage>
</organism>
<dbReference type="InterPro" id="IPR025995">
    <property type="entry name" value="Tudor-knot"/>
</dbReference>
<comment type="caution">
    <text evidence="2">The sequence shown here is derived from an EMBL/GenBank/DDBJ whole genome shotgun (WGS) entry which is preliminary data.</text>
</comment>
<gene>
    <name evidence="2" type="ORF">OKA104_LOCUS43162</name>
</gene>
<reference evidence="2" key="1">
    <citation type="submission" date="2021-02" db="EMBL/GenBank/DDBJ databases">
        <authorList>
            <person name="Nowell W R."/>
        </authorList>
    </citation>
    <scope>NUCLEOTIDE SEQUENCE</scope>
</reference>
<feature type="non-terminal residue" evidence="2">
    <location>
        <position position="1"/>
    </location>
</feature>